<evidence type="ECO:0000313" key="1">
    <source>
        <dbReference type="EMBL" id="ONG41515.1"/>
    </source>
</evidence>
<sequence>MRRLIIIVFIIAGLGFLFSKNFKQDAAPATVQNPAVTSATPVAGPDHAAITNMALQAEAKAREAAAIASTDSVAEYEKTQAEQ</sequence>
<dbReference type="STRING" id="1907941.BKE30_03475"/>
<protein>
    <submittedName>
        <fullName evidence="1">Uncharacterized protein</fullName>
    </submittedName>
</protein>
<reference evidence="1 2" key="1">
    <citation type="submission" date="2016-10" db="EMBL/GenBank/DDBJ databases">
        <title>Draft Genome sequence of Alkanindiges sp. strain H1.</title>
        <authorList>
            <person name="Subhash Y."/>
            <person name="Lee S."/>
        </authorList>
    </citation>
    <scope>NUCLEOTIDE SEQUENCE [LARGE SCALE GENOMIC DNA]</scope>
    <source>
        <strain evidence="1 2">H1</strain>
    </source>
</reference>
<dbReference type="EMBL" id="MLCN01000008">
    <property type="protein sequence ID" value="ONG41515.1"/>
    <property type="molecule type" value="Genomic_DNA"/>
</dbReference>
<evidence type="ECO:0000313" key="2">
    <source>
        <dbReference type="Proteomes" id="UP000192132"/>
    </source>
</evidence>
<gene>
    <name evidence="1" type="ORF">BKE30_03475</name>
</gene>
<proteinExistence type="predicted"/>
<dbReference type="RefSeq" id="WP_076877273.1">
    <property type="nucleotide sequence ID" value="NZ_MLCN01000008.1"/>
</dbReference>
<dbReference type="Proteomes" id="UP000192132">
    <property type="component" value="Unassembled WGS sequence"/>
</dbReference>
<dbReference type="AlphaFoldDB" id="A0A1S8CY01"/>
<dbReference type="OrthoDB" id="9934599at2"/>
<name>A0A1S8CY01_9GAMM</name>
<accession>A0A1S8CY01</accession>
<keyword evidence="2" id="KW-1185">Reference proteome</keyword>
<comment type="caution">
    <text evidence="1">The sequence shown here is derived from an EMBL/GenBank/DDBJ whole genome shotgun (WGS) entry which is preliminary data.</text>
</comment>
<organism evidence="1 2">
    <name type="scientific">Alkanindiges hydrocarboniclasticus</name>
    <dbReference type="NCBI Taxonomy" id="1907941"/>
    <lineage>
        <taxon>Bacteria</taxon>
        <taxon>Pseudomonadati</taxon>
        <taxon>Pseudomonadota</taxon>
        <taxon>Gammaproteobacteria</taxon>
        <taxon>Moraxellales</taxon>
        <taxon>Moraxellaceae</taxon>
        <taxon>Alkanindiges</taxon>
    </lineage>
</organism>